<keyword evidence="1 2" id="KW-0597">Phosphoprotein</keyword>
<dbReference type="Proteomes" id="UP001209681">
    <property type="component" value="Unassembled WGS sequence"/>
</dbReference>
<evidence type="ECO:0000256" key="2">
    <source>
        <dbReference type="PROSITE-ProRule" id="PRU00169"/>
    </source>
</evidence>
<dbReference type="PANTHER" id="PTHR43719">
    <property type="entry name" value="TWO-COMPONENT HISTIDINE KINASE"/>
    <property type="match status" value="1"/>
</dbReference>
<dbReference type="Gene3D" id="3.40.50.2300">
    <property type="match status" value="1"/>
</dbReference>
<evidence type="ECO:0000259" key="3">
    <source>
        <dbReference type="PROSITE" id="PS50110"/>
    </source>
</evidence>
<dbReference type="InterPro" id="IPR050956">
    <property type="entry name" value="2C_system_His_kinase"/>
</dbReference>
<dbReference type="EMBL" id="JAPFPW010000003">
    <property type="protein sequence ID" value="MCW7753241.1"/>
    <property type="molecule type" value="Genomic_DNA"/>
</dbReference>
<feature type="modified residue" description="4-aspartylphosphate" evidence="2">
    <location>
        <position position="55"/>
    </location>
</feature>
<dbReference type="PANTHER" id="PTHR43719:SF28">
    <property type="entry name" value="PEROXIDE STRESS-ACTIVATED HISTIDINE KINASE MAK1-RELATED"/>
    <property type="match status" value="1"/>
</dbReference>
<dbReference type="Pfam" id="PF00072">
    <property type="entry name" value="Response_reg"/>
    <property type="match status" value="1"/>
</dbReference>
<sequence>MRILIVEDDPVSRMVMQKNLSRFGPCDFAENGRQALEAFEEALCQNRPYDLITLDIMMPELDGQSVLAEIRKIENSNGILGLSGVKIIMTTALNDKENIMKAFRSQCEGYLTKPIQREKLFQLIDEFGLS</sequence>
<comment type="caution">
    <text evidence="4">The sequence shown here is derived from an EMBL/GenBank/DDBJ whole genome shotgun (WGS) entry which is preliminary data.</text>
</comment>
<feature type="domain" description="Response regulatory" evidence="3">
    <location>
        <begin position="2"/>
        <end position="128"/>
    </location>
</feature>
<name>A0ABT3N7V4_9BACT</name>
<organism evidence="4 5">
    <name type="scientific">Desulfobotulus pelophilus</name>
    <dbReference type="NCBI Taxonomy" id="2823377"/>
    <lineage>
        <taxon>Bacteria</taxon>
        <taxon>Pseudomonadati</taxon>
        <taxon>Thermodesulfobacteriota</taxon>
        <taxon>Desulfobacteria</taxon>
        <taxon>Desulfobacterales</taxon>
        <taxon>Desulfobacteraceae</taxon>
        <taxon>Desulfobotulus</taxon>
    </lineage>
</organism>
<gene>
    <name evidence="4" type="ORF">OOT00_04485</name>
</gene>
<dbReference type="InterPro" id="IPR001789">
    <property type="entry name" value="Sig_transdc_resp-reg_receiver"/>
</dbReference>
<evidence type="ECO:0000256" key="1">
    <source>
        <dbReference type="ARBA" id="ARBA00022553"/>
    </source>
</evidence>
<dbReference type="CDD" id="cd17546">
    <property type="entry name" value="REC_hyHK_CKI1_RcsC-like"/>
    <property type="match status" value="1"/>
</dbReference>
<accession>A0ABT3N7V4</accession>
<protein>
    <submittedName>
        <fullName evidence="4">Response regulator</fullName>
    </submittedName>
</protein>
<proteinExistence type="predicted"/>
<dbReference type="RefSeq" id="WP_265424098.1">
    <property type="nucleotide sequence ID" value="NZ_JAPFPW010000003.1"/>
</dbReference>
<evidence type="ECO:0000313" key="4">
    <source>
        <dbReference type="EMBL" id="MCW7753241.1"/>
    </source>
</evidence>
<dbReference type="InterPro" id="IPR011006">
    <property type="entry name" value="CheY-like_superfamily"/>
</dbReference>
<dbReference type="SUPFAM" id="SSF52172">
    <property type="entry name" value="CheY-like"/>
    <property type="match status" value="1"/>
</dbReference>
<keyword evidence="5" id="KW-1185">Reference proteome</keyword>
<reference evidence="4 5" key="1">
    <citation type="submission" date="2022-11" db="EMBL/GenBank/DDBJ databases">
        <title>Desulfobotulus tamanensis H1 sp. nov. - anaerobic, alkaliphilic, sulphate reducing bacterium isolated from terrestrial mud volcano.</title>
        <authorList>
            <person name="Frolova A."/>
            <person name="Merkel A.Y."/>
            <person name="Slobodkin A.I."/>
        </authorList>
    </citation>
    <scope>NUCLEOTIDE SEQUENCE [LARGE SCALE GENOMIC DNA]</scope>
    <source>
        <strain evidence="4 5">H1</strain>
    </source>
</reference>
<dbReference type="PROSITE" id="PS50110">
    <property type="entry name" value="RESPONSE_REGULATORY"/>
    <property type="match status" value="1"/>
</dbReference>
<evidence type="ECO:0000313" key="5">
    <source>
        <dbReference type="Proteomes" id="UP001209681"/>
    </source>
</evidence>
<dbReference type="SMART" id="SM00448">
    <property type="entry name" value="REC"/>
    <property type="match status" value="1"/>
</dbReference>